<dbReference type="FunFam" id="1.10.287.130:FF:000040">
    <property type="entry name" value="PAS domain-containing sensor histidine kinase"/>
    <property type="match status" value="1"/>
</dbReference>
<proteinExistence type="predicted"/>
<dbReference type="GO" id="GO:0005524">
    <property type="term" value="F:ATP binding"/>
    <property type="evidence" value="ECO:0007669"/>
    <property type="project" value="UniProtKB-KW"/>
</dbReference>
<evidence type="ECO:0000256" key="2">
    <source>
        <dbReference type="ARBA" id="ARBA00012438"/>
    </source>
</evidence>
<evidence type="ECO:0000256" key="7">
    <source>
        <dbReference type="ARBA" id="ARBA00022840"/>
    </source>
</evidence>
<evidence type="ECO:0000256" key="5">
    <source>
        <dbReference type="ARBA" id="ARBA00022741"/>
    </source>
</evidence>
<dbReference type="EMBL" id="RHHN01000035">
    <property type="protein sequence ID" value="RNB55350.1"/>
    <property type="molecule type" value="Genomic_DNA"/>
</dbReference>
<dbReference type="AlphaFoldDB" id="A0A3M8AW99"/>
<keyword evidence="6 13" id="KW-0418">Kinase</keyword>
<dbReference type="EC" id="2.7.13.3" evidence="2"/>
<dbReference type="SMART" id="SM00086">
    <property type="entry name" value="PAC"/>
    <property type="match status" value="1"/>
</dbReference>
<evidence type="ECO:0000256" key="6">
    <source>
        <dbReference type="ARBA" id="ARBA00022777"/>
    </source>
</evidence>
<evidence type="ECO:0000313" key="14">
    <source>
        <dbReference type="Proteomes" id="UP000276178"/>
    </source>
</evidence>
<dbReference type="NCBIfam" id="TIGR00229">
    <property type="entry name" value="sensory_box"/>
    <property type="match status" value="2"/>
</dbReference>
<dbReference type="Gene3D" id="3.30.450.20">
    <property type="entry name" value="PAS domain"/>
    <property type="match status" value="2"/>
</dbReference>
<name>A0A3M8AW99_9BACL</name>
<keyword evidence="4" id="KW-0808">Transferase</keyword>
<dbReference type="CDD" id="cd00075">
    <property type="entry name" value="HATPase"/>
    <property type="match status" value="1"/>
</dbReference>
<dbReference type="SMART" id="SM00091">
    <property type="entry name" value="PAS"/>
    <property type="match status" value="2"/>
</dbReference>
<dbReference type="Pfam" id="PF13426">
    <property type="entry name" value="PAS_9"/>
    <property type="match status" value="1"/>
</dbReference>
<evidence type="ECO:0000313" key="13">
    <source>
        <dbReference type="EMBL" id="RNB55350.1"/>
    </source>
</evidence>
<evidence type="ECO:0000256" key="1">
    <source>
        <dbReference type="ARBA" id="ARBA00000085"/>
    </source>
</evidence>
<dbReference type="GO" id="GO:0030435">
    <property type="term" value="P:sporulation resulting in formation of a cellular spore"/>
    <property type="evidence" value="ECO:0007669"/>
    <property type="project" value="UniProtKB-KW"/>
</dbReference>
<feature type="domain" description="Histidine kinase" evidence="10">
    <location>
        <begin position="266"/>
        <end position="470"/>
    </location>
</feature>
<dbReference type="OrthoDB" id="9815750at2"/>
<evidence type="ECO:0000313" key="15">
    <source>
        <dbReference type="Proteomes" id="UP000317180"/>
    </source>
</evidence>
<evidence type="ECO:0000313" key="12">
    <source>
        <dbReference type="EMBL" id="GED25564.1"/>
    </source>
</evidence>
<dbReference type="InterPro" id="IPR036097">
    <property type="entry name" value="HisK_dim/P_sf"/>
</dbReference>
<dbReference type="Pfam" id="PF02518">
    <property type="entry name" value="HATPase_c"/>
    <property type="match status" value="1"/>
</dbReference>
<keyword evidence="15" id="KW-1185">Reference proteome</keyword>
<dbReference type="CDD" id="cd00130">
    <property type="entry name" value="PAS"/>
    <property type="match status" value="2"/>
</dbReference>
<keyword evidence="7" id="KW-0067">ATP-binding</keyword>
<dbReference type="InterPro" id="IPR005467">
    <property type="entry name" value="His_kinase_dom"/>
</dbReference>
<sequence>MKGLLDNECRSSLLYRSFFEQMVQAAFWLDQSGGVCRGNPACEALTGYAAEEWEGYPFWKLAIAEEQETVRRQTQCAVNGEPMPFCTVFAHKAGPPVPVHITYGAFLAEGATIGYYAMVQKLSQAVADSREAQSCKVLDLSLEAAFIYEKGELKYVNQSGIRLMGARGYEELLPYPFTSFFHPRDMPLIHELQKRLERGETTSPIEVELIRLDGTRTDVEVCGTSVVIQDKLRHYILIRDMTERKRVHEFLQNSEKLALVGQLAAGIAHEIRNPLTSLKGFIQLMQKDGMRKPEYFSIMSSELARIEMIVSELLVLAKPHASAFEVHDLTNLITHVVTLLETEAILQKVTIQVAFESPLPMVHCDENQLKQAFINFLKNGIEATSGSGEIVIRLWCEGDKVVIRFEDNGVGIPAEQLARLGEAFFTTKETGTGLGLMVSRRIIENHRGTLRLMSTPGIGTTVEVCLPVIS</sequence>
<dbReference type="InterPro" id="IPR035965">
    <property type="entry name" value="PAS-like_dom_sf"/>
</dbReference>
<dbReference type="RefSeq" id="WP_122952882.1">
    <property type="nucleotide sequence ID" value="NZ_BJOD01000014.1"/>
</dbReference>
<accession>A0A3M8AW99</accession>
<comment type="caution">
    <text evidence="13">The sequence shown here is derived from an EMBL/GenBank/DDBJ whole genome shotgun (WGS) entry which is preliminary data.</text>
</comment>
<dbReference type="Pfam" id="PF08448">
    <property type="entry name" value="PAS_4"/>
    <property type="match status" value="1"/>
</dbReference>
<dbReference type="InterPro" id="IPR003661">
    <property type="entry name" value="HisK_dim/P_dom"/>
</dbReference>
<dbReference type="Pfam" id="PF00512">
    <property type="entry name" value="HisKA"/>
    <property type="match status" value="1"/>
</dbReference>
<dbReference type="Gene3D" id="3.30.565.10">
    <property type="entry name" value="Histidine kinase-like ATPase, C-terminal domain"/>
    <property type="match status" value="1"/>
</dbReference>
<evidence type="ECO:0000259" key="11">
    <source>
        <dbReference type="PROSITE" id="PS50112"/>
    </source>
</evidence>
<keyword evidence="5" id="KW-0547">Nucleotide-binding</keyword>
<evidence type="ECO:0000259" key="10">
    <source>
        <dbReference type="PROSITE" id="PS50109"/>
    </source>
</evidence>
<dbReference type="InterPro" id="IPR001610">
    <property type="entry name" value="PAC"/>
</dbReference>
<keyword evidence="3" id="KW-0597">Phosphoprotein</keyword>
<dbReference type="InterPro" id="IPR003594">
    <property type="entry name" value="HATPase_dom"/>
</dbReference>
<reference evidence="13 14" key="1">
    <citation type="submission" date="2018-10" db="EMBL/GenBank/DDBJ databases">
        <title>Phylogenomics of Brevibacillus.</title>
        <authorList>
            <person name="Dunlap C."/>
        </authorList>
    </citation>
    <scope>NUCLEOTIDE SEQUENCE [LARGE SCALE GENOMIC DNA]</scope>
    <source>
        <strain evidence="13 14">NRRL NRS 1219</strain>
    </source>
</reference>
<gene>
    <name evidence="12" type="ORF">BAG01nite_16660</name>
    <name evidence="13" type="ORF">EB820_11480</name>
</gene>
<dbReference type="PROSITE" id="PS50112">
    <property type="entry name" value="PAS"/>
    <property type="match status" value="1"/>
</dbReference>
<dbReference type="Gene3D" id="1.10.287.130">
    <property type="match status" value="1"/>
</dbReference>
<dbReference type="InterPro" id="IPR036890">
    <property type="entry name" value="HATPase_C_sf"/>
</dbReference>
<keyword evidence="8" id="KW-0749">Sporulation</keyword>
<dbReference type="Proteomes" id="UP000276178">
    <property type="component" value="Unassembled WGS sequence"/>
</dbReference>
<dbReference type="InterPro" id="IPR013656">
    <property type="entry name" value="PAS_4"/>
</dbReference>
<dbReference type="GO" id="GO:0000155">
    <property type="term" value="F:phosphorelay sensor kinase activity"/>
    <property type="evidence" value="ECO:0007669"/>
    <property type="project" value="InterPro"/>
</dbReference>
<reference evidence="12 15" key="2">
    <citation type="submission" date="2019-06" db="EMBL/GenBank/DDBJ databases">
        <title>Whole genome shotgun sequence of Brevibacillus agri NBRC 15538.</title>
        <authorList>
            <person name="Hosoyama A."/>
            <person name="Uohara A."/>
            <person name="Ohji S."/>
            <person name="Ichikawa N."/>
        </authorList>
    </citation>
    <scope>NUCLEOTIDE SEQUENCE [LARGE SCALE GENOMIC DNA]</scope>
    <source>
        <strain evidence="12 15">NBRC 15538</strain>
    </source>
</reference>
<dbReference type="CDD" id="cd00082">
    <property type="entry name" value="HisKA"/>
    <property type="match status" value="1"/>
</dbReference>
<dbReference type="SUPFAM" id="SSF55874">
    <property type="entry name" value="ATPase domain of HSP90 chaperone/DNA topoisomerase II/histidine kinase"/>
    <property type="match status" value="1"/>
</dbReference>
<dbReference type="InterPro" id="IPR004358">
    <property type="entry name" value="Sig_transdc_His_kin-like_C"/>
</dbReference>
<evidence type="ECO:0000256" key="8">
    <source>
        <dbReference type="ARBA" id="ARBA00022969"/>
    </source>
</evidence>
<feature type="domain" description="PAS" evidence="11">
    <location>
        <begin position="11"/>
        <end position="81"/>
    </location>
</feature>
<dbReference type="Proteomes" id="UP000317180">
    <property type="component" value="Unassembled WGS sequence"/>
</dbReference>
<protein>
    <recommendedName>
        <fullName evidence="2">histidine kinase</fullName>
        <ecNumber evidence="2">2.7.13.3</ecNumber>
    </recommendedName>
</protein>
<dbReference type="SMART" id="SM00388">
    <property type="entry name" value="HisKA"/>
    <property type="match status" value="1"/>
</dbReference>
<dbReference type="GeneID" id="82812993"/>
<evidence type="ECO:0000256" key="3">
    <source>
        <dbReference type="ARBA" id="ARBA00022553"/>
    </source>
</evidence>
<dbReference type="PRINTS" id="PR00344">
    <property type="entry name" value="BCTRLSENSOR"/>
</dbReference>
<dbReference type="PANTHER" id="PTHR43065">
    <property type="entry name" value="SENSOR HISTIDINE KINASE"/>
    <property type="match status" value="1"/>
</dbReference>
<dbReference type="SUPFAM" id="SSF47384">
    <property type="entry name" value="Homodimeric domain of signal transducing histidine kinase"/>
    <property type="match status" value="1"/>
</dbReference>
<dbReference type="PANTHER" id="PTHR43065:SF34">
    <property type="entry name" value="SPORULATION KINASE A"/>
    <property type="match status" value="1"/>
</dbReference>
<organism evidence="13 14">
    <name type="scientific">Brevibacillus agri</name>
    <dbReference type="NCBI Taxonomy" id="51101"/>
    <lineage>
        <taxon>Bacteria</taxon>
        <taxon>Bacillati</taxon>
        <taxon>Bacillota</taxon>
        <taxon>Bacilli</taxon>
        <taxon>Bacillales</taxon>
        <taxon>Paenibacillaceae</taxon>
        <taxon>Brevibacillus</taxon>
    </lineage>
</organism>
<dbReference type="EMBL" id="BJOD01000014">
    <property type="protein sequence ID" value="GED25564.1"/>
    <property type="molecule type" value="Genomic_DNA"/>
</dbReference>
<dbReference type="SUPFAM" id="SSF55785">
    <property type="entry name" value="PYP-like sensor domain (PAS domain)"/>
    <property type="match status" value="2"/>
</dbReference>
<keyword evidence="9" id="KW-0902">Two-component regulatory system</keyword>
<dbReference type="SMART" id="SM00387">
    <property type="entry name" value="HATPase_c"/>
    <property type="match status" value="1"/>
</dbReference>
<dbReference type="PROSITE" id="PS50109">
    <property type="entry name" value="HIS_KIN"/>
    <property type="match status" value="1"/>
</dbReference>
<evidence type="ECO:0000256" key="4">
    <source>
        <dbReference type="ARBA" id="ARBA00022679"/>
    </source>
</evidence>
<comment type="catalytic activity">
    <reaction evidence="1">
        <text>ATP + protein L-histidine = ADP + protein N-phospho-L-histidine.</text>
        <dbReference type="EC" id="2.7.13.3"/>
    </reaction>
</comment>
<dbReference type="InterPro" id="IPR000014">
    <property type="entry name" value="PAS"/>
</dbReference>
<evidence type="ECO:0000256" key="9">
    <source>
        <dbReference type="ARBA" id="ARBA00023012"/>
    </source>
</evidence>